<reference evidence="1" key="1">
    <citation type="submission" date="2023-04" db="EMBL/GenBank/DDBJ databases">
        <title>Ambrosiozyma monospora NBRC 10751.</title>
        <authorList>
            <person name="Ichikawa N."/>
            <person name="Sato H."/>
            <person name="Tonouchi N."/>
        </authorList>
    </citation>
    <scope>NUCLEOTIDE SEQUENCE</scope>
    <source>
        <strain evidence="1">NBRC 10751</strain>
    </source>
</reference>
<evidence type="ECO:0000313" key="1">
    <source>
        <dbReference type="EMBL" id="GME82702.1"/>
    </source>
</evidence>
<dbReference type="Proteomes" id="UP001165064">
    <property type="component" value="Unassembled WGS sequence"/>
</dbReference>
<dbReference type="EMBL" id="BSXS01004286">
    <property type="protein sequence ID" value="GME82702.1"/>
    <property type="molecule type" value="Genomic_DNA"/>
</dbReference>
<protein>
    <submittedName>
        <fullName evidence="1">Unnamed protein product</fullName>
    </submittedName>
</protein>
<proteinExistence type="predicted"/>
<comment type="caution">
    <text evidence="1">The sequence shown here is derived from an EMBL/GenBank/DDBJ whole genome shotgun (WGS) entry which is preliminary data.</text>
</comment>
<name>A0ACB5T8Q0_AMBMO</name>
<accession>A0ACB5T8Q0</accession>
<sequence length="110" mass="11553">MSFLDFHWFTKLFKRNKNEAADIDDIESNSNNTSGNNTPTSGTANATVNGSPIKEKDVLKVGGSSKRLGAPSFERTSSSSNSEMTGTTAYSSELSSNGGSSSAATSAIYK</sequence>
<keyword evidence="2" id="KW-1185">Reference proteome</keyword>
<organism evidence="1 2">
    <name type="scientific">Ambrosiozyma monospora</name>
    <name type="common">Yeast</name>
    <name type="synonym">Endomycopsis monosporus</name>
    <dbReference type="NCBI Taxonomy" id="43982"/>
    <lineage>
        <taxon>Eukaryota</taxon>
        <taxon>Fungi</taxon>
        <taxon>Dikarya</taxon>
        <taxon>Ascomycota</taxon>
        <taxon>Saccharomycotina</taxon>
        <taxon>Pichiomycetes</taxon>
        <taxon>Pichiales</taxon>
        <taxon>Pichiaceae</taxon>
        <taxon>Ambrosiozyma</taxon>
    </lineage>
</organism>
<evidence type="ECO:0000313" key="2">
    <source>
        <dbReference type="Proteomes" id="UP001165064"/>
    </source>
</evidence>
<gene>
    <name evidence="1" type="ORF">Amon02_000570200</name>
</gene>